<accession>A0AAE0ETA6</accession>
<evidence type="ECO:0000256" key="1">
    <source>
        <dbReference type="SAM" id="MobiDB-lite"/>
    </source>
</evidence>
<sequence>MPAQVLWLTSDLYVEGDDLRFVVVDSGNRFEPVSCRSKASCGKGVLREGRSAGRVLREGRSAGRPAGRALSGASCGKGAQRGRWPQELPPEEDPYSDAGDVIESWQISASNARKAKVRAMQEAKNWLKRVPKMEEIPELPDEPLPKLDMWADFSPLQTARSVRATTPPEDGELANLSIDTAGKEWWRRYHLATYKLSPRKGTDHINEQSPMSQTCTRGTVQKLEEKRKEKAEIKPPAWGCGNGVDPRRKKERKSSALVLPPITSRQALDHGKKNKKKGVPGEEKGGGKRKPRSFKSILRRQATKTIVEPDPMLVSTVEFCI</sequence>
<proteinExistence type="predicted"/>
<gene>
    <name evidence="2" type="ORF">CYMTET_50274</name>
</gene>
<keyword evidence="3" id="KW-1185">Reference proteome</keyword>
<feature type="region of interest" description="Disordered" evidence="1">
    <location>
        <begin position="227"/>
        <end position="302"/>
    </location>
</feature>
<comment type="caution">
    <text evidence="2">The sequence shown here is derived from an EMBL/GenBank/DDBJ whole genome shotgun (WGS) entry which is preliminary data.</text>
</comment>
<name>A0AAE0ETA6_9CHLO</name>
<feature type="compositionally biased region" description="Basic residues" evidence="1">
    <location>
        <begin position="287"/>
        <end position="302"/>
    </location>
</feature>
<dbReference type="Proteomes" id="UP001190700">
    <property type="component" value="Unassembled WGS sequence"/>
</dbReference>
<protein>
    <submittedName>
        <fullName evidence="2">Uncharacterized protein</fullName>
    </submittedName>
</protein>
<organism evidence="2 3">
    <name type="scientific">Cymbomonas tetramitiformis</name>
    <dbReference type="NCBI Taxonomy" id="36881"/>
    <lineage>
        <taxon>Eukaryota</taxon>
        <taxon>Viridiplantae</taxon>
        <taxon>Chlorophyta</taxon>
        <taxon>Pyramimonadophyceae</taxon>
        <taxon>Pyramimonadales</taxon>
        <taxon>Pyramimonadaceae</taxon>
        <taxon>Cymbomonas</taxon>
    </lineage>
</organism>
<evidence type="ECO:0000313" key="3">
    <source>
        <dbReference type="Proteomes" id="UP001190700"/>
    </source>
</evidence>
<reference evidence="2 3" key="1">
    <citation type="journal article" date="2015" name="Genome Biol. Evol.">
        <title>Comparative Genomics of a Bacterivorous Green Alga Reveals Evolutionary Causalities and Consequences of Phago-Mixotrophic Mode of Nutrition.</title>
        <authorList>
            <person name="Burns J.A."/>
            <person name="Paasch A."/>
            <person name="Narechania A."/>
            <person name="Kim E."/>
        </authorList>
    </citation>
    <scope>NUCLEOTIDE SEQUENCE [LARGE SCALE GENOMIC DNA]</scope>
    <source>
        <strain evidence="2 3">PLY_AMNH</strain>
    </source>
</reference>
<dbReference type="AlphaFoldDB" id="A0AAE0ETA6"/>
<evidence type="ECO:0000313" key="2">
    <source>
        <dbReference type="EMBL" id="KAK3239826.1"/>
    </source>
</evidence>
<feature type="region of interest" description="Disordered" evidence="1">
    <location>
        <begin position="57"/>
        <end position="96"/>
    </location>
</feature>
<dbReference type="EMBL" id="LGRX02033809">
    <property type="protein sequence ID" value="KAK3239826.1"/>
    <property type="molecule type" value="Genomic_DNA"/>
</dbReference>